<comment type="caution">
    <text evidence="11">The sequence shown here is derived from an EMBL/GenBank/DDBJ whole genome shotgun (WGS) entry which is preliminary data.</text>
</comment>
<dbReference type="PROSITE" id="PS00041">
    <property type="entry name" value="HTH_ARAC_FAMILY_1"/>
    <property type="match status" value="1"/>
</dbReference>
<evidence type="ECO:0000256" key="7">
    <source>
        <dbReference type="ARBA" id="ARBA00023163"/>
    </source>
</evidence>
<dbReference type="Gene3D" id="3.40.50.2300">
    <property type="match status" value="1"/>
</dbReference>
<evidence type="ECO:0000259" key="9">
    <source>
        <dbReference type="PROSITE" id="PS01124"/>
    </source>
</evidence>
<dbReference type="EMBL" id="JBHUME010000015">
    <property type="protein sequence ID" value="MFD2614949.1"/>
    <property type="molecule type" value="Genomic_DNA"/>
</dbReference>
<evidence type="ECO:0000256" key="3">
    <source>
        <dbReference type="ARBA" id="ARBA00022553"/>
    </source>
</evidence>
<dbReference type="InterPro" id="IPR001789">
    <property type="entry name" value="Sig_transdc_resp-reg_receiver"/>
</dbReference>
<dbReference type="InterPro" id="IPR018060">
    <property type="entry name" value="HTH_AraC"/>
</dbReference>
<evidence type="ECO:0000256" key="5">
    <source>
        <dbReference type="ARBA" id="ARBA00023015"/>
    </source>
</evidence>
<dbReference type="PROSITE" id="PS50110">
    <property type="entry name" value="RESPONSE_REGULATORY"/>
    <property type="match status" value="1"/>
</dbReference>
<dbReference type="CDD" id="cd17536">
    <property type="entry name" value="REC_YesN-like"/>
    <property type="match status" value="1"/>
</dbReference>
<dbReference type="SUPFAM" id="SSF46689">
    <property type="entry name" value="Homeodomain-like"/>
    <property type="match status" value="2"/>
</dbReference>
<dbReference type="Gene3D" id="1.10.10.60">
    <property type="entry name" value="Homeodomain-like"/>
    <property type="match status" value="2"/>
</dbReference>
<dbReference type="InterPro" id="IPR009057">
    <property type="entry name" value="Homeodomain-like_sf"/>
</dbReference>
<dbReference type="Pfam" id="PF00072">
    <property type="entry name" value="Response_reg"/>
    <property type="match status" value="1"/>
</dbReference>
<dbReference type="InterPro" id="IPR041522">
    <property type="entry name" value="CdaR_GGDEF"/>
</dbReference>
<evidence type="ECO:0000313" key="11">
    <source>
        <dbReference type="EMBL" id="MFD2614949.1"/>
    </source>
</evidence>
<dbReference type="InterPro" id="IPR020449">
    <property type="entry name" value="Tscrpt_reg_AraC-type_HTH"/>
</dbReference>
<reference evidence="12" key="1">
    <citation type="journal article" date="2019" name="Int. J. Syst. Evol. Microbiol.">
        <title>The Global Catalogue of Microorganisms (GCM) 10K type strain sequencing project: providing services to taxonomists for standard genome sequencing and annotation.</title>
        <authorList>
            <consortium name="The Broad Institute Genomics Platform"/>
            <consortium name="The Broad Institute Genome Sequencing Center for Infectious Disease"/>
            <person name="Wu L."/>
            <person name="Ma J."/>
        </authorList>
    </citation>
    <scope>NUCLEOTIDE SEQUENCE [LARGE SCALE GENOMIC DNA]</scope>
    <source>
        <strain evidence="12">KCTC 3950</strain>
    </source>
</reference>
<evidence type="ECO:0000256" key="4">
    <source>
        <dbReference type="ARBA" id="ARBA00023012"/>
    </source>
</evidence>
<comment type="subcellular location">
    <subcellularLocation>
        <location evidence="1">Cytoplasm</location>
    </subcellularLocation>
</comment>
<dbReference type="PANTHER" id="PTHR42713:SF3">
    <property type="entry name" value="TRANSCRIPTIONAL REGULATORY PROTEIN HPTR"/>
    <property type="match status" value="1"/>
</dbReference>
<dbReference type="SMART" id="SM00342">
    <property type="entry name" value="HTH_ARAC"/>
    <property type="match status" value="1"/>
</dbReference>
<dbReference type="PANTHER" id="PTHR42713">
    <property type="entry name" value="HISTIDINE KINASE-RELATED"/>
    <property type="match status" value="1"/>
</dbReference>
<keyword evidence="6" id="KW-0238">DNA-binding</keyword>
<keyword evidence="2" id="KW-0963">Cytoplasm</keyword>
<name>A0ABW5PIE2_9BACL</name>
<accession>A0ABW5PIE2</accession>
<feature type="domain" description="Response regulatory" evidence="10">
    <location>
        <begin position="4"/>
        <end position="121"/>
    </location>
</feature>
<dbReference type="InterPro" id="IPR051552">
    <property type="entry name" value="HptR"/>
</dbReference>
<keyword evidence="3 8" id="KW-0597">Phosphoprotein</keyword>
<gene>
    <name evidence="11" type="ORF">ACFSUF_21265</name>
</gene>
<evidence type="ECO:0000313" key="12">
    <source>
        <dbReference type="Proteomes" id="UP001597541"/>
    </source>
</evidence>
<dbReference type="Pfam" id="PF12833">
    <property type="entry name" value="HTH_18"/>
    <property type="match status" value="1"/>
</dbReference>
<dbReference type="PROSITE" id="PS01124">
    <property type="entry name" value="HTH_ARAC_FAMILY_2"/>
    <property type="match status" value="1"/>
</dbReference>
<dbReference type="SUPFAM" id="SSF52172">
    <property type="entry name" value="CheY-like"/>
    <property type="match status" value="1"/>
</dbReference>
<keyword evidence="12" id="KW-1185">Reference proteome</keyword>
<keyword evidence="5" id="KW-0805">Transcription regulation</keyword>
<evidence type="ECO:0000256" key="6">
    <source>
        <dbReference type="ARBA" id="ARBA00023125"/>
    </source>
</evidence>
<dbReference type="PRINTS" id="PR00032">
    <property type="entry name" value="HTHARAC"/>
</dbReference>
<protein>
    <submittedName>
        <fullName evidence="11">Response regulator</fullName>
    </submittedName>
</protein>
<dbReference type="Pfam" id="PF17853">
    <property type="entry name" value="GGDEF_2"/>
    <property type="match status" value="1"/>
</dbReference>
<keyword evidence="7" id="KW-0804">Transcription</keyword>
<organism evidence="11 12">
    <name type="scientific">Paenibacillus gansuensis</name>
    <dbReference type="NCBI Taxonomy" id="306542"/>
    <lineage>
        <taxon>Bacteria</taxon>
        <taxon>Bacillati</taxon>
        <taxon>Bacillota</taxon>
        <taxon>Bacilli</taxon>
        <taxon>Bacillales</taxon>
        <taxon>Paenibacillaceae</taxon>
        <taxon>Paenibacillus</taxon>
    </lineage>
</organism>
<evidence type="ECO:0000256" key="1">
    <source>
        <dbReference type="ARBA" id="ARBA00004496"/>
    </source>
</evidence>
<evidence type="ECO:0000256" key="2">
    <source>
        <dbReference type="ARBA" id="ARBA00022490"/>
    </source>
</evidence>
<dbReference type="RefSeq" id="WP_377606363.1">
    <property type="nucleotide sequence ID" value="NZ_JBHUME010000015.1"/>
</dbReference>
<evidence type="ECO:0000259" key="10">
    <source>
        <dbReference type="PROSITE" id="PS50110"/>
    </source>
</evidence>
<sequence length="525" mass="61206">MAYNVMLVDDERVDLEWLKRRMQWEELGLNVAATANSGFTALRLLEEQPVDILISDIKMPIMSGLELVQKAKALSPSLKIVFISGHEDFEYAKQAITLNAAGYVLKPIENQELHDLLKSVVHQLDKENQTVHERQQLNRTLPLVRNELISQWLEGKSGGEFGEPELARFGIRLDGGGMRVCILETDDLDWKLMHVPHEKQQELLRQVTELMTDSLDHYKLGYYFKSSHHRMTLLTNHPEPEGMMEEIIDLIKKNSPFTVTIGLGPVAEDAAGLPASYEQAKKALDHKLFVGKSRLIPHDAAKEKMVQSAVNLEERLKQLIGAMMEYDLVSVDDHLEELFAFVHQLDTKISVYNFALHLVSKLDAEFQKMDESVYEILQWEYDRLEELFQFETVHDMKSWIRRRLFELSELLLRKHQSRDRKIIYAIKEYIEENLGGKITLRHVAQHFAFSPNYLGFLFKEETGDHFSDYLIKRRLHRACELLKDPTLKVYEITERIGYKNMIYFNRQFKEHLGITPSEYRKKHKV</sequence>
<evidence type="ECO:0000256" key="8">
    <source>
        <dbReference type="PROSITE-ProRule" id="PRU00169"/>
    </source>
</evidence>
<dbReference type="SMART" id="SM00448">
    <property type="entry name" value="REC"/>
    <property type="match status" value="1"/>
</dbReference>
<feature type="domain" description="HTH araC/xylS-type" evidence="9">
    <location>
        <begin position="424"/>
        <end position="522"/>
    </location>
</feature>
<proteinExistence type="predicted"/>
<feature type="modified residue" description="4-aspartylphosphate" evidence="8">
    <location>
        <position position="56"/>
    </location>
</feature>
<dbReference type="InterPro" id="IPR018062">
    <property type="entry name" value="HTH_AraC-typ_CS"/>
</dbReference>
<dbReference type="Proteomes" id="UP001597541">
    <property type="component" value="Unassembled WGS sequence"/>
</dbReference>
<dbReference type="InterPro" id="IPR011006">
    <property type="entry name" value="CheY-like_superfamily"/>
</dbReference>
<keyword evidence="4" id="KW-0902">Two-component regulatory system</keyword>